<proteinExistence type="predicted"/>
<name>A0A7X4W8P9_9GAMM</name>
<gene>
    <name evidence="1" type="ORF">CAG72_01490</name>
</gene>
<dbReference type="EMBL" id="WXWW01000028">
    <property type="protein sequence ID" value="NAW63877.1"/>
    <property type="molecule type" value="Genomic_DNA"/>
</dbReference>
<comment type="caution">
    <text evidence="1">The sequence shown here is derived from an EMBL/GenBank/DDBJ whole genome shotgun (WGS) entry which is preliminary data.</text>
</comment>
<accession>A0A7X4W8P9</accession>
<reference evidence="1 2" key="1">
    <citation type="submission" date="2017-05" db="EMBL/GenBank/DDBJ databases">
        <title>High clonality and local adaptation shapes Vibrionaceae linages within an endangered oasis.</title>
        <authorList>
            <person name="Vazquez-Rosas-Landa M."/>
        </authorList>
    </citation>
    <scope>NUCLEOTIDE SEQUENCE [LARGE SCALE GENOMIC DNA]</scope>
    <source>
        <strain evidence="1 2">P46_P4S1P180</strain>
    </source>
</reference>
<organism evidence="1 2">
    <name type="scientific">Photobacterium halotolerans</name>
    <dbReference type="NCBI Taxonomy" id="265726"/>
    <lineage>
        <taxon>Bacteria</taxon>
        <taxon>Pseudomonadati</taxon>
        <taxon>Pseudomonadota</taxon>
        <taxon>Gammaproteobacteria</taxon>
        <taxon>Vibrionales</taxon>
        <taxon>Vibrionaceae</taxon>
        <taxon>Photobacterium</taxon>
    </lineage>
</organism>
<evidence type="ECO:0000313" key="2">
    <source>
        <dbReference type="Proteomes" id="UP000465712"/>
    </source>
</evidence>
<dbReference type="AlphaFoldDB" id="A0A7X4W8P9"/>
<dbReference type="RefSeq" id="WP_161442333.1">
    <property type="nucleotide sequence ID" value="NZ_WXWW01000028.1"/>
</dbReference>
<evidence type="ECO:0000313" key="1">
    <source>
        <dbReference type="EMBL" id="NAW63877.1"/>
    </source>
</evidence>
<sequence>MPFSLVLSGPVVGAPGADNLKIRPEFFPGEVDIINGHSQAAISASCGNPNREYDF</sequence>
<dbReference type="Proteomes" id="UP000465712">
    <property type="component" value="Unassembled WGS sequence"/>
</dbReference>
<protein>
    <submittedName>
        <fullName evidence="1">Uncharacterized protein</fullName>
    </submittedName>
</protein>